<evidence type="ECO:0000313" key="2">
    <source>
        <dbReference type="Proteomes" id="UP000094224"/>
    </source>
</evidence>
<comment type="caution">
    <text evidence="1">The sequence shown here is derived from an EMBL/GenBank/DDBJ whole genome shotgun (WGS) entry which is preliminary data.</text>
</comment>
<dbReference type="Gene3D" id="1.20.1290.10">
    <property type="entry name" value="AhpD-like"/>
    <property type="match status" value="1"/>
</dbReference>
<dbReference type="InterPro" id="IPR029032">
    <property type="entry name" value="AhpD-like"/>
</dbReference>
<evidence type="ECO:0000313" key="1">
    <source>
        <dbReference type="EMBL" id="ODR10128.1"/>
    </source>
</evidence>
<dbReference type="Proteomes" id="UP000094224">
    <property type="component" value="Unassembled WGS sequence"/>
</dbReference>
<protein>
    <recommendedName>
        <fullName evidence="3">Carboxymuconolactone decarboxylase-like domain-containing protein</fullName>
    </recommendedName>
</protein>
<dbReference type="AlphaFoldDB" id="A0A1E3T8U9"/>
<name>A0A1E3T8U9_9MYCO</name>
<dbReference type="SUPFAM" id="SSF69118">
    <property type="entry name" value="AhpD-like"/>
    <property type="match status" value="1"/>
</dbReference>
<sequence>MAILTVAGCCDCEYIAAQHEPMAATAGLSDTERAAIARKDFVGSDLTPLDRTVAEFVTAVIGAPRVSDRLFDQARGALTDREIIEVLQICGYYWCLARVATILDLKPTTIYGQMPHLGDT</sequence>
<dbReference type="EMBL" id="MIHC01000003">
    <property type="protein sequence ID" value="ODR10128.1"/>
    <property type="molecule type" value="Genomic_DNA"/>
</dbReference>
<organism evidence="1 2">
    <name type="scientific">Mycobacterium sherrisii</name>
    <dbReference type="NCBI Taxonomy" id="243061"/>
    <lineage>
        <taxon>Bacteria</taxon>
        <taxon>Bacillati</taxon>
        <taxon>Actinomycetota</taxon>
        <taxon>Actinomycetes</taxon>
        <taxon>Mycobacteriales</taxon>
        <taxon>Mycobacteriaceae</taxon>
        <taxon>Mycobacterium</taxon>
        <taxon>Mycobacterium simiae complex</taxon>
    </lineage>
</organism>
<gene>
    <name evidence="1" type="ORF">BHQ21_03245</name>
</gene>
<dbReference type="PANTHER" id="PTHR34846:SF11">
    <property type="entry name" value="4-CARBOXYMUCONOLACTONE DECARBOXYLASE FAMILY PROTEIN (AFU_ORTHOLOGUE AFUA_6G11590)"/>
    <property type="match status" value="1"/>
</dbReference>
<accession>A0A1E3T8U9</accession>
<reference evidence="2" key="1">
    <citation type="submission" date="2016-09" db="EMBL/GenBank/DDBJ databases">
        <authorList>
            <person name="Greninger A.L."/>
            <person name="Jerome K.R."/>
            <person name="Mcnair B."/>
            <person name="Wallis C."/>
            <person name="Fang F."/>
        </authorList>
    </citation>
    <scope>NUCLEOTIDE SEQUENCE [LARGE SCALE GENOMIC DNA]</scope>
    <source>
        <strain evidence="2">BC1_M4</strain>
    </source>
</reference>
<proteinExistence type="predicted"/>
<keyword evidence="2" id="KW-1185">Reference proteome</keyword>
<dbReference type="PANTHER" id="PTHR34846">
    <property type="entry name" value="4-CARBOXYMUCONOLACTONE DECARBOXYLASE FAMILY PROTEIN (AFU_ORTHOLOGUE AFUA_6G11590)"/>
    <property type="match status" value="1"/>
</dbReference>
<evidence type="ECO:0008006" key="3">
    <source>
        <dbReference type="Google" id="ProtNLM"/>
    </source>
</evidence>